<dbReference type="Proteomes" id="UP000619265">
    <property type="component" value="Unassembled WGS sequence"/>
</dbReference>
<comment type="caution">
    <text evidence="2">The sequence shown here is derived from an EMBL/GenBank/DDBJ whole genome shotgun (WGS) entry which is preliminary data.</text>
</comment>
<sequence>MSYTVSKTQPSVDSNAENIPIDIQEEPGVEETQNPVTRHLYIKPSKLGQTLNREVVLRRIRQRKRMNKLKATLLALIRLPFSKKADKEASAKEKKWVDDAFAAL</sequence>
<organism evidence="2 3">
    <name type="scientific">Juglans regia</name>
    <name type="common">English walnut</name>
    <dbReference type="NCBI Taxonomy" id="51240"/>
    <lineage>
        <taxon>Eukaryota</taxon>
        <taxon>Viridiplantae</taxon>
        <taxon>Streptophyta</taxon>
        <taxon>Embryophyta</taxon>
        <taxon>Tracheophyta</taxon>
        <taxon>Spermatophyta</taxon>
        <taxon>Magnoliopsida</taxon>
        <taxon>eudicotyledons</taxon>
        <taxon>Gunneridae</taxon>
        <taxon>Pentapetalae</taxon>
        <taxon>rosids</taxon>
        <taxon>fabids</taxon>
        <taxon>Fagales</taxon>
        <taxon>Juglandaceae</taxon>
        <taxon>Juglans</taxon>
    </lineage>
</organism>
<dbReference type="Gramene" id="Jr06_07930_p1">
    <property type="protein sequence ID" value="cds.Jr06_07930_p1"/>
    <property type="gene ID" value="Jr06_07930"/>
</dbReference>
<evidence type="ECO:0000313" key="3">
    <source>
        <dbReference type="Proteomes" id="UP000619265"/>
    </source>
</evidence>
<gene>
    <name evidence="2" type="ORF">F2P56_012529</name>
</gene>
<reference evidence="2" key="2">
    <citation type="submission" date="2020-03" db="EMBL/GenBank/DDBJ databases">
        <title>Walnut 2.0.</title>
        <authorList>
            <person name="Marrano A."/>
            <person name="Britton M."/>
            <person name="Zimin A.V."/>
            <person name="Zaini P.A."/>
            <person name="Workman R."/>
            <person name="Puiu D."/>
            <person name="Bianco L."/>
            <person name="Allen B.J."/>
            <person name="Troggio M."/>
            <person name="Leslie C.A."/>
            <person name="Timp W."/>
            <person name="Dendekar A."/>
            <person name="Salzberg S.L."/>
            <person name="Neale D.B."/>
        </authorList>
    </citation>
    <scope>NUCLEOTIDE SEQUENCE</scope>
    <source>
        <tissue evidence="2">Leaves</tissue>
    </source>
</reference>
<reference evidence="2" key="1">
    <citation type="submission" date="2015-10" db="EMBL/GenBank/DDBJ databases">
        <authorList>
            <person name="Martinez-Garcia P.J."/>
            <person name="Crepeau M.W."/>
            <person name="Puiu D."/>
            <person name="Gonzalez-Ibeas D."/>
            <person name="Whalen J."/>
            <person name="Stevens K."/>
            <person name="Paul R."/>
            <person name="Butterfield T."/>
            <person name="Britton M."/>
            <person name="Reagan R."/>
            <person name="Chakraborty S."/>
            <person name="Walawage S.L."/>
            <person name="Vasquez-Gross H.A."/>
            <person name="Cardeno C."/>
            <person name="Famula R."/>
            <person name="Pratt K."/>
            <person name="Kuruganti S."/>
            <person name="Aradhya M.K."/>
            <person name="Leslie C.A."/>
            <person name="Dandekar A.M."/>
            <person name="Salzberg S.L."/>
            <person name="Wegrzyn J.L."/>
            <person name="Langley C.H."/>
            <person name="Neale D.B."/>
        </authorList>
    </citation>
    <scope>NUCLEOTIDE SEQUENCE</scope>
    <source>
        <tissue evidence="2">Leaves</tissue>
    </source>
</reference>
<dbReference type="PANTHER" id="PTHR35324">
    <property type="entry name" value="BNAA08G03750D PROTEIN"/>
    <property type="match status" value="1"/>
</dbReference>
<dbReference type="AlphaFoldDB" id="A0A833XLP8"/>
<dbReference type="PANTHER" id="PTHR35324:SF4">
    <property type="entry name" value="EXPRESSED PROTEIN"/>
    <property type="match status" value="1"/>
</dbReference>
<accession>A0A833XLP8</accession>
<name>A0A833XLP8_JUGRE</name>
<feature type="region of interest" description="Disordered" evidence="1">
    <location>
        <begin position="1"/>
        <end position="34"/>
    </location>
</feature>
<feature type="compositionally biased region" description="Polar residues" evidence="1">
    <location>
        <begin position="1"/>
        <end position="17"/>
    </location>
</feature>
<evidence type="ECO:0000313" key="2">
    <source>
        <dbReference type="EMBL" id="KAF5468373.1"/>
    </source>
</evidence>
<protein>
    <submittedName>
        <fullName evidence="2">Uncharacterized protein</fullName>
    </submittedName>
</protein>
<proteinExistence type="predicted"/>
<evidence type="ECO:0000256" key="1">
    <source>
        <dbReference type="SAM" id="MobiDB-lite"/>
    </source>
</evidence>
<dbReference type="EMBL" id="LIHL02000006">
    <property type="protein sequence ID" value="KAF5468373.1"/>
    <property type="molecule type" value="Genomic_DNA"/>
</dbReference>